<dbReference type="EMBL" id="JAHQIW010005582">
    <property type="protein sequence ID" value="KAJ1366574.1"/>
    <property type="molecule type" value="Genomic_DNA"/>
</dbReference>
<accession>A0AAD5WDM5</accession>
<comment type="caution">
    <text evidence="1">The sequence shown here is derived from an EMBL/GenBank/DDBJ whole genome shotgun (WGS) entry which is preliminary data.</text>
</comment>
<dbReference type="Proteomes" id="UP001196413">
    <property type="component" value="Unassembled WGS sequence"/>
</dbReference>
<proteinExistence type="predicted"/>
<dbReference type="AlphaFoldDB" id="A0AAD5WDM5"/>
<evidence type="ECO:0000313" key="1">
    <source>
        <dbReference type="EMBL" id="KAJ1366574.1"/>
    </source>
</evidence>
<keyword evidence="2" id="KW-1185">Reference proteome</keyword>
<gene>
    <name evidence="1" type="ORF">KIN20_027262</name>
</gene>
<protein>
    <submittedName>
        <fullName evidence="1">Uncharacterized protein</fullName>
    </submittedName>
</protein>
<evidence type="ECO:0000313" key="2">
    <source>
        <dbReference type="Proteomes" id="UP001196413"/>
    </source>
</evidence>
<name>A0AAD5WDM5_PARTN</name>
<reference evidence="1" key="1">
    <citation type="submission" date="2021-06" db="EMBL/GenBank/DDBJ databases">
        <title>Parelaphostrongylus tenuis whole genome reference sequence.</title>
        <authorList>
            <person name="Garwood T.J."/>
            <person name="Larsen P.A."/>
            <person name="Fountain-Jones N.M."/>
            <person name="Garbe J.R."/>
            <person name="Macchietto M.G."/>
            <person name="Kania S.A."/>
            <person name="Gerhold R.W."/>
            <person name="Richards J.E."/>
            <person name="Wolf T.M."/>
        </authorList>
    </citation>
    <scope>NUCLEOTIDE SEQUENCE</scope>
    <source>
        <strain evidence="1">MNPRO001-30</strain>
        <tissue evidence="1">Meninges</tissue>
    </source>
</reference>
<organism evidence="1 2">
    <name type="scientific">Parelaphostrongylus tenuis</name>
    <name type="common">Meningeal worm</name>
    <dbReference type="NCBI Taxonomy" id="148309"/>
    <lineage>
        <taxon>Eukaryota</taxon>
        <taxon>Metazoa</taxon>
        <taxon>Ecdysozoa</taxon>
        <taxon>Nematoda</taxon>
        <taxon>Chromadorea</taxon>
        <taxon>Rhabditida</taxon>
        <taxon>Rhabditina</taxon>
        <taxon>Rhabditomorpha</taxon>
        <taxon>Strongyloidea</taxon>
        <taxon>Metastrongylidae</taxon>
        <taxon>Parelaphostrongylus</taxon>
    </lineage>
</organism>
<sequence>MTAPEGIQLMSLWTYRAMSNLTVPKSTSSDIASFFNPAIWNIHSTIVLKRRYRNRIDHPQGDLKSGLEVKLLDVEVE</sequence>